<dbReference type="InterPro" id="IPR029044">
    <property type="entry name" value="Nucleotide-diphossugar_trans"/>
</dbReference>
<dbReference type="GO" id="GO:0046872">
    <property type="term" value="F:metal ion binding"/>
    <property type="evidence" value="ECO:0007669"/>
    <property type="project" value="UniProtKB-KW"/>
</dbReference>
<dbReference type="InterPro" id="IPR050748">
    <property type="entry name" value="Glycosyltrans_8_dom-fam"/>
</dbReference>
<dbReference type="Pfam" id="PF01501">
    <property type="entry name" value="Glyco_transf_8"/>
    <property type="match status" value="1"/>
</dbReference>
<evidence type="ECO:0000313" key="4">
    <source>
        <dbReference type="EMBL" id="ARR01330.1"/>
    </source>
</evidence>
<evidence type="ECO:0000313" key="5">
    <source>
        <dbReference type="Proteomes" id="UP000194260"/>
    </source>
</evidence>
<dbReference type="InterPro" id="IPR002495">
    <property type="entry name" value="Glyco_trans_8"/>
</dbReference>
<protein>
    <submittedName>
        <fullName evidence="4">Glycosyltransferase, family 8</fullName>
    </submittedName>
</protein>
<gene>
    <name evidence="4" type="ORF">CSUIS_1548</name>
</gene>
<dbReference type="STRING" id="1660073.CSUIS_1548"/>
<organism evidence="4 5">
    <name type="scientific">Campylobacter porcelli</name>
    <dbReference type="NCBI Taxonomy" id="1660073"/>
    <lineage>
        <taxon>Bacteria</taxon>
        <taxon>Pseudomonadati</taxon>
        <taxon>Campylobacterota</taxon>
        <taxon>Epsilonproteobacteria</taxon>
        <taxon>Campylobacterales</taxon>
        <taxon>Campylobacteraceae</taxon>
        <taxon>Campylobacter</taxon>
    </lineage>
</organism>
<keyword evidence="2 4" id="KW-0808">Transferase</keyword>
<dbReference type="AlphaFoldDB" id="A0A1X9SYL4"/>
<evidence type="ECO:0000256" key="3">
    <source>
        <dbReference type="ARBA" id="ARBA00022723"/>
    </source>
</evidence>
<dbReference type="CDD" id="cd04194">
    <property type="entry name" value="GT8_A4GalT_like"/>
    <property type="match status" value="1"/>
</dbReference>
<reference evidence="5" key="1">
    <citation type="journal article" date="2017" name="Genome Biol. Evol.">
        <title>Comparative Genomic Analysis Identifies a Campylobacter Clade Deficient in Selenium Metabolism.</title>
        <authorList>
            <person name="Miller W.G."/>
            <person name="Yee E."/>
            <person name="Lopes B.S."/>
            <person name="Chapman M.H."/>
            <person name="Huynh S."/>
            <person name="Bono J.L."/>
            <person name="Parker C.T."/>
            <person name="Strachan N.J.C."/>
            <person name="Forbes K.J."/>
        </authorList>
    </citation>
    <scope>NUCLEOTIDE SEQUENCE [LARGE SCALE GENOMIC DNA]</scope>
    <source>
        <strain evidence="5">RM6137</strain>
    </source>
</reference>
<keyword evidence="1" id="KW-0328">Glycosyltransferase</keyword>
<dbReference type="Gene3D" id="3.90.550.10">
    <property type="entry name" value="Spore Coat Polysaccharide Biosynthesis Protein SpsA, Chain A"/>
    <property type="match status" value="1"/>
</dbReference>
<proteinExistence type="predicted"/>
<name>A0A1X9SYL4_9BACT</name>
<evidence type="ECO:0000256" key="1">
    <source>
        <dbReference type="ARBA" id="ARBA00022676"/>
    </source>
</evidence>
<dbReference type="EMBL" id="CP018789">
    <property type="protein sequence ID" value="ARR01330.1"/>
    <property type="molecule type" value="Genomic_DNA"/>
</dbReference>
<evidence type="ECO:0000256" key="2">
    <source>
        <dbReference type="ARBA" id="ARBA00022679"/>
    </source>
</evidence>
<dbReference type="PANTHER" id="PTHR13778">
    <property type="entry name" value="GLYCOSYLTRANSFERASE 8 DOMAIN-CONTAINING PROTEIN"/>
    <property type="match status" value="1"/>
</dbReference>
<keyword evidence="3" id="KW-0479">Metal-binding</keyword>
<dbReference type="PANTHER" id="PTHR13778:SF47">
    <property type="entry name" value="LIPOPOLYSACCHARIDE 1,3-GALACTOSYLTRANSFERASE"/>
    <property type="match status" value="1"/>
</dbReference>
<dbReference type="Proteomes" id="UP000194260">
    <property type="component" value="Chromosome"/>
</dbReference>
<accession>A0A1X9SYL4</accession>
<dbReference type="SUPFAM" id="SSF53448">
    <property type="entry name" value="Nucleotide-diphospho-sugar transferases"/>
    <property type="match status" value="1"/>
</dbReference>
<dbReference type="RefSeq" id="WP_086298404.1">
    <property type="nucleotide sequence ID" value="NZ_CP018789.1"/>
</dbReference>
<dbReference type="KEGG" id="camy:CSUIS_1548"/>
<sequence length="430" mass="49810">MFHIIFSADENYIKYTAVLINSIIKNTNLNLSFKDICQNGGFHAPKDSSFSSYTNLNFNDLSQEERAEGYIFHILSDKISTTTQYKLKALESRLNQIYPCLILTHIIDESKFSSFPASGAAHTNLLPYYRLKLDEYLDHSVKKCLYLDSDMLCLCDLRELFAIDLKDNILAAVNDPGTKKRKIKFKNNNKIITHKFTNDYFNSGFLLINAKAYRDNQIEQKCQMIAQNAIYIKAADQDLLNATITQDKLLKLPIAYNFSSISFCFAICKDEQNHRLNCTRMEFMQSYKNPKIIHYGEKPWRFLQSYTDSQNRNINEIWWEYASDTLEFKDELLEIKKAIKEYKIFAALGGEILRVGGGIYGYFAIKKLINNPQNDLNLNSEIPDDIFGLCCILGEMIIYARRHKKGALSVLLKAHKMKNIFKKYNTKNFL</sequence>
<dbReference type="GO" id="GO:0016757">
    <property type="term" value="F:glycosyltransferase activity"/>
    <property type="evidence" value="ECO:0007669"/>
    <property type="project" value="UniProtKB-KW"/>
</dbReference>